<dbReference type="EMBL" id="KV448633">
    <property type="protein sequence ID" value="OAX34282.1"/>
    <property type="molecule type" value="Genomic_DNA"/>
</dbReference>
<evidence type="ECO:0000313" key="2">
    <source>
        <dbReference type="Proteomes" id="UP000092154"/>
    </source>
</evidence>
<evidence type="ECO:0000313" key="1">
    <source>
        <dbReference type="EMBL" id="OAX34282.1"/>
    </source>
</evidence>
<proteinExistence type="predicted"/>
<gene>
    <name evidence="1" type="ORF">K503DRAFT_785892</name>
</gene>
<dbReference type="InParanoid" id="A0A1B7MNV5"/>
<organism evidence="1 2">
    <name type="scientific">Rhizopogon vinicolor AM-OR11-026</name>
    <dbReference type="NCBI Taxonomy" id="1314800"/>
    <lineage>
        <taxon>Eukaryota</taxon>
        <taxon>Fungi</taxon>
        <taxon>Dikarya</taxon>
        <taxon>Basidiomycota</taxon>
        <taxon>Agaricomycotina</taxon>
        <taxon>Agaricomycetes</taxon>
        <taxon>Agaricomycetidae</taxon>
        <taxon>Boletales</taxon>
        <taxon>Suillineae</taxon>
        <taxon>Rhizopogonaceae</taxon>
        <taxon>Rhizopogon</taxon>
    </lineage>
</organism>
<reference evidence="1 2" key="1">
    <citation type="submission" date="2016-06" db="EMBL/GenBank/DDBJ databases">
        <title>Comparative genomics of the ectomycorrhizal sister species Rhizopogon vinicolor and Rhizopogon vesiculosus (Basidiomycota: Boletales) reveals a divergence of the mating type B locus.</title>
        <authorList>
            <consortium name="DOE Joint Genome Institute"/>
            <person name="Mujic A.B."/>
            <person name="Kuo A."/>
            <person name="Tritt A."/>
            <person name="Lipzen A."/>
            <person name="Chen C."/>
            <person name="Johnson J."/>
            <person name="Sharma A."/>
            <person name="Barry K."/>
            <person name="Grigoriev I.V."/>
            <person name="Spatafora J.W."/>
        </authorList>
    </citation>
    <scope>NUCLEOTIDE SEQUENCE [LARGE SCALE GENOMIC DNA]</scope>
    <source>
        <strain evidence="1 2">AM-OR11-026</strain>
    </source>
</reference>
<keyword evidence="2" id="KW-1185">Reference proteome</keyword>
<protein>
    <submittedName>
        <fullName evidence="1">Uncharacterized protein</fullName>
    </submittedName>
</protein>
<dbReference type="STRING" id="1314800.A0A1B7MNV5"/>
<dbReference type="Proteomes" id="UP000092154">
    <property type="component" value="Unassembled WGS sequence"/>
</dbReference>
<sequence>MRAAGDNCSDGTASTSTSKLVAADESLVSTLVQCGVDPDPISETSSTVVNESQAKADRKGLGKFVEDYKRRYGALLADTASAGRGLYRATEEVEAKGSVILTAFNRIHFIEFIQEKLMVFQAYCILCDDGAIHAPTVLYRNESRLRFSFVTELLETVLFANMRFHEYGIVWAISEPIRRRLRRTVTIHVLIVDGRLEQSMVVLGRVKEYSSGPGWMKLSDSVHCMREGTYEIYDLVEENFQTALVQVKVPYGVMDEL</sequence>
<accession>A0A1B7MNV5</accession>
<name>A0A1B7MNV5_9AGAM</name>
<dbReference type="AlphaFoldDB" id="A0A1B7MNV5"/>